<evidence type="ECO:0000259" key="9">
    <source>
        <dbReference type="SMART" id="SM01222"/>
    </source>
</evidence>
<dbReference type="InterPro" id="IPR022384">
    <property type="entry name" value="FormiminoTrfase_cat_dom_sf"/>
</dbReference>
<dbReference type="AlphaFoldDB" id="A0A833P0D2"/>
<proteinExistence type="predicted"/>
<dbReference type="SMART" id="SM01221">
    <property type="entry name" value="FTCD"/>
    <property type="match status" value="1"/>
</dbReference>
<dbReference type="InterPro" id="IPR004227">
    <property type="entry name" value="Formiminotransferase_cat"/>
</dbReference>
<keyword evidence="6" id="KW-0369">Histidine metabolism</keyword>
<evidence type="ECO:0000256" key="7">
    <source>
        <dbReference type="ARBA" id="ARBA00022954"/>
    </source>
</evidence>
<keyword evidence="7" id="KW-0290">Folate-binding</keyword>
<name>A0A833P0D2_UNCSA</name>
<dbReference type="InterPro" id="IPR037070">
    <property type="entry name" value="Formiminotransferase_C_sf"/>
</dbReference>
<evidence type="ECO:0000256" key="4">
    <source>
        <dbReference type="ARBA" id="ARBA00022490"/>
    </source>
</evidence>
<evidence type="ECO:0000256" key="3">
    <source>
        <dbReference type="ARBA" id="ARBA00012252"/>
    </source>
</evidence>
<dbReference type="GO" id="GO:0005542">
    <property type="term" value="F:folic acid binding"/>
    <property type="evidence" value="ECO:0007669"/>
    <property type="project" value="UniProtKB-KW"/>
</dbReference>
<evidence type="ECO:0000313" key="11">
    <source>
        <dbReference type="Proteomes" id="UP000488506"/>
    </source>
</evidence>
<dbReference type="PANTHER" id="PTHR12234:SF1">
    <property type="entry name" value="FORMIMINOTRANSFERASE N-TERMINAL SUBDOMAIN-CONTAINING PROTEIN"/>
    <property type="match status" value="1"/>
</dbReference>
<evidence type="ECO:0000256" key="5">
    <source>
        <dbReference type="ARBA" id="ARBA00022679"/>
    </source>
</evidence>
<dbReference type="GO" id="GO:0005737">
    <property type="term" value="C:cytoplasm"/>
    <property type="evidence" value="ECO:0007669"/>
    <property type="project" value="UniProtKB-SubCell"/>
</dbReference>
<dbReference type="UniPathway" id="UPA00379">
    <property type="reaction ID" value="UER00555"/>
</dbReference>
<dbReference type="InterPro" id="IPR013802">
    <property type="entry name" value="Formiminotransferase_C"/>
</dbReference>
<gene>
    <name evidence="10" type="ORF">FD145_326</name>
</gene>
<comment type="pathway">
    <text evidence="2">Amino-acid degradation; L-histidine degradation into L-glutamate; L-glutamate from N-formimidoyl-L-glutamate (transferase route): step 1/1.</text>
</comment>
<reference evidence="10 11" key="1">
    <citation type="submission" date="2019-12" db="EMBL/GenBank/DDBJ databases">
        <authorList>
            <person name="Wolfe R."/>
            <person name="Danczak R."/>
            <person name="Wilkins M."/>
        </authorList>
    </citation>
    <scope>NUCLEOTIDE SEQUENCE [LARGE SCALE GENOMIC DNA]</scope>
    <source>
        <strain evidence="10">X2_MaxBin.013</strain>
    </source>
</reference>
<organism evidence="10 11">
    <name type="scientific">Candidatus Saganbacteria bacterium</name>
    <dbReference type="NCBI Taxonomy" id="2575572"/>
    <lineage>
        <taxon>Bacteria</taxon>
        <taxon>Bacillati</taxon>
        <taxon>Saganbacteria</taxon>
    </lineage>
</organism>
<comment type="subcellular location">
    <subcellularLocation>
        <location evidence="1">Cytoplasm</location>
    </subcellularLocation>
</comment>
<dbReference type="NCBIfam" id="TIGR02024">
    <property type="entry name" value="FtcD"/>
    <property type="match status" value="1"/>
</dbReference>
<accession>A0A833P0D2</accession>
<feature type="domain" description="Formiminotransferase C-terminal subdomain" evidence="8">
    <location>
        <begin position="130"/>
        <end position="244"/>
    </location>
</feature>
<feature type="domain" description="Formiminotransferase N-terminal subdomain" evidence="9">
    <location>
        <begin position="1"/>
        <end position="129"/>
    </location>
</feature>
<dbReference type="Gene3D" id="3.30.70.670">
    <property type="entry name" value="Formiminotransferase, C-terminal subdomain"/>
    <property type="match status" value="1"/>
</dbReference>
<dbReference type="EMBL" id="WPAF01000003">
    <property type="protein sequence ID" value="KAF0134945.1"/>
    <property type="molecule type" value="Genomic_DNA"/>
</dbReference>
<sequence>MVGDAKGIRQAAIDLTQRAVELLDIREHKGVHPFIGVVDVVPFVPLNGSKISEAVEIAHEVGEKLWEKLKLPVYFYGEAAKIAERKELPYIRRGGYKALANEIHEPHRVPDVGYGLHLTAGAAAVGARDFLIAFNVNLKTKDIDIAKSIAKNIREKDGGLPGVRALGMYLETCGTAQVSVNITSHKMCSLQRVFDEIKMWAIEYNVEIIDSELVGMIPEKLYSLNMKKQLRISNFSESLILKEKI</sequence>
<dbReference type="PANTHER" id="PTHR12234">
    <property type="entry name" value="FORMIMINOTRANSFERASE-CYCLODEAMINASE"/>
    <property type="match status" value="1"/>
</dbReference>
<dbReference type="SUPFAM" id="SSF55116">
    <property type="entry name" value="Formiminotransferase domain of formiminotransferase-cyclodeaminase"/>
    <property type="match status" value="2"/>
</dbReference>
<evidence type="ECO:0000256" key="6">
    <source>
        <dbReference type="ARBA" id="ARBA00022808"/>
    </source>
</evidence>
<dbReference type="Pfam" id="PF07837">
    <property type="entry name" value="FTCD_N"/>
    <property type="match status" value="1"/>
</dbReference>
<dbReference type="InterPro" id="IPR012886">
    <property type="entry name" value="Formiminotransferase_N"/>
</dbReference>
<dbReference type="Pfam" id="PF02971">
    <property type="entry name" value="FTCD"/>
    <property type="match status" value="1"/>
</dbReference>
<dbReference type="GO" id="GO:0030409">
    <property type="term" value="F:glutamate formimidoyltransferase activity"/>
    <property type="evidence" value="ECO:0007669"/>
    <property type="project" value="UniProtKB-EC"/>
</dbReference>
<evidence type="ECO:0000313" key="10">
    <source>
        <dbReference type="EMBL" id="KAF0134945.1"/>
    </source>
</evidence>
<evidence type="ECO:0000256" key="2">
    <source>
        <dbReference type="ARBA" id="ARBA00005082"/>
    </source>
</evidence>
<evidence type="ECO:0000259" key="8">
    <source>
        <dbReference type="SMART" id="SM01221"/>
    </source>
</evidence>
<dbReference type="GO" id="GO:0019557">
    <property type="term" value="P:L-histidine catabolic process to glutamate and formate"/>
    <property type="evidence" value="ECO:0007669"/>
    <property type="project" value="UniProtKB-UniPathway"/>
</dbReference>
<dbReference type="Proteomes" id="UP000488506">
    <property type="component" value="Unassembled WGS sequence"/>
</dbReference>
<dbReference type="SMART" id="SM01222">
    <property type="entry name" value="FTCD_N"/>
    <property type="match status" value="1"/>
</dbReference>
<keyword evidence="4" id="KW-0963">Cytoplasm</keyword>
<dbReference type="InterPro" id="IPR051623">
    <property type="entry name" value="FTCD"/>
</dbReference>
<dbReference type="GO" id="GO:0019556">
    <property type="term" value="P:L-histidine catabolic process to glutamate and formamide"/>
    <property type="evidence" value="ECO:0007669"/>
    <property type="project" value="UniProtKB-UniPathway"/>
</dbReference>
<dbReference type="EC" id="2.1.2.5" evidence="3"/>
<dbReference type="InterPro" id="IPR037064">
    <property type="entry name" value="Formiminotransferase_N_sf"/>
</dbReference>
<evidence type="ECO:0000256" key="1">
    <source>
        <dbReference type="ARBA" id="ARBA00004496"/>
    </source>
</evidence>
<keyword evidence="5 10" id="KW-0808">Transferase</keyword>
<dbReference type="Gene3D" id="3.30.990.10">
    <property type="entry name" value="Formiminotransferase, N-terminal subdomain"/>
    <property type="match status" value="1"/>
</dbReference>
<protein>
    <recommendedName>
        <fullName evidence="3">glutamate formimidoyltransferase</fullName>
        <ecNumber evidence="3">2.1.2.5</ecNumber>
    </recommendedName>
</protein>
<comment type="caution">
    <text evidence="10">The sequence shown here is derived from an EMBL/GenBank/DDBJ whole genome shotgun (WGS) entry which is preliminary data.</text>
</comment>